<organism evidence="2 3">
    <name type="scientific">Oceanomicrobium pacificus</name>
    <dbReference type="NCBI Taxonomy" id="2692916"/>
    <lineage>
        <taxon>Bacteria</taxon>
        <taxon>Pseudomonadati</taxon>
        <taxon>Pseudomonadota</taxon>
        <taxon>Alphaproteobacteria</taxon>
        <taxon>Rhodobacterales</taxon>
        <taxon>Paracoccaceae</taxon>
        <taxon>Oceanomicrobium</taxon>
    </lineage>
</organism>
<keyword evidence="3" id="KW-1185">Reference proteome</keyword>
<name>A0A6B0TU14_9RHOB</name>
<accession>A0A6B0TU14</accession>
<proteinExistence type="predicted"/>
<reference evidence="2 3" key="1">
    <citation type="submission" date="2019-12" db="EMBL/GenBank/DDBJ databases">
        <title>Strain KN286 was isolated from seawater, which was collected from Caroline Seamount in the tropical western Pacific.</title>
        <authorList>
            <person name="Wang Q."/>
        </authorList>
    </citation>
    <scope>NUCLEOTIDE SEQUENCE [LARGE SCALE GENOMIC DNA]</scope>
    <source>
        <strain evidence="2 3">KN286</strain>
    </source>
</reference>
<sequence>MRNLYGNSGIIDMPSAEVQPDAEIAVSFSGFEGYRRSTLSFQILPRIEGALRYAVLPGFGADGSALYDRSMDLKFQLLREGPNQPAVALGFRDLLGTGVGSGEYLVATKHLRPDLAVSAGIGWGRLGSANGFANPFAHLSPGWDERPAGATTGGTFNTGQYFKGETAALFGGVTWDTPVRGLRLMAELSSDAYAPEGRNGGFTPDHPVNFGLDYQPSNGINFGLYALYGRAVAARLSLSANPRRSLSTGAGPAPVPVRARGDPNGPPAAGPGTNATALWAASIAALSTALAEEALELDGIGLSGDTAEIRVVNRSYTLISQAYGRALRAAQNSLPAEIGKIVVTMMEGGVPVSSLSVPRADFERIAGTPEAEAKLADAVTLTDAAPDPPGLIQMPERLPRFRWSVAPVLAINAFDPDNPVRADLGLQAEGQAVLAHGFSVSGAVTKKLVGNLDQITRQSDSSLPRVRSDIALYLREGDPAINRLTADYLFKPSPQLYGRLSAGYLERMFAGVSAELLWKPVNSGIGLGLELNYVGQRAFDQLFGLRDYRVATGHASLYWDTGWQQVEAQLDIGRYLAGDWGGTLTLSRHFANGWRVGAFATLTDVPFDAYGEGSFDKGILLEIPLSWASNLRTRKRYDGVIKPLARDGGARLNVENRLYPLVQDAHAGQLRANWASVWR</sequence>
<gene>
    <name evidence="2" type="ORF">GSH16_06740</name>
</gene>
<evidence type="ECO:0000313" key="2">
    <source>
        <dbReference type="EMBL" id="MXU65138.1"/>
    </source>
</evidence>
<protein>
    <submittedName>
        <fullName evidence="2">YjbH domain-containing protein</fullName>
    </submittedName>
</protein>
<dbReference type="Pfam" id="PF06082">
    <property type="entry name" value="YjbH"/>
    <property type="match status" value="1"/>
</dbReference>
<dbReference type="EMBL" id="WUWG01000003">
    <property type="protein sequence ID" value="MXU65138.1"/>
    <property type="molecule type" value="Genomic_DNA"/>
</dbReference>
<dbReference type="AlphaFoldDB" id="A0A6B0TU14"/>
<evidence type="ECO:0000256" key="1">
    <source>
        <dbReference type="SAM" id="MobiDB-lite"/>
    </source>
</evidence>
<dbReference type="Proteomes" id="UP000436016">
    <property type="component" value="Unassembled WGS sequence"/>
</dbReference>
<comment type="caution">
    <text evidence="2">The sequence shown here is derived from an EMBL/GenBank/DDBJ whole genome shotgun (WGS) entry which is preliminary data.</text>
</comment>
<dbReference type="InterPro" id="IPR010344">
    <property type="entry name" value="YbjH"/>
</dbReference>
<feature type="region of interest" description="Disordered" evidence="1">
    <location>
        <begin position="243"/>
        <end position="273"/>
    </location>
</feature>
<dbReference type="RefSeq" id="WP_160853350.1">
    <property type="nucleotide sequence ID" value="NZ_WUWG01000003.1"/>
</dbReference>
<evidence type="ECO:0000313" key="3">
    <source>
        <dbReference type="Proteomes" id="UP000436016"/>
    </source>
</evidence>